<accession>A0A9W9ZNJ6</accession>
<feature type="region of interest" description="Disordered" evidence="6">
    <location>
        <begin position="511"/>
        <end position="724"/>
    </location>
</feature>
<dbReference type="CDD" id="cd00110">
    <property type="entry name" value="LamG"/>
    <property type="match status" value="2"/>
</dbReference>
<dbReference type="Pfam" id="PF00008">
    <property type="entry name" value="EGF"/>
    <property type="match status" value="1"/>
</dbReference>
<dbReference type="PROSITE" id="PS01186">
    <property type="entry name" value="EGF_2"/>
    <property type="match status" value="1"/>
</dbReference>
<dbReference type="Pfam" id="PF02210">
    <property type="entry name" value="Laminin_G_2"/>
    <property type="match status" value="2"/>
</dbReference>
<dbReference type="Gene3D" id="4.10.900.10">
    <property type="entry name" value="TCF3-CBD (Catenin binding domain)"/>
    <property type="match status" value="1"/>
</dbReference>
<protein>
    <submittedName>
        <fullName evidence="10">Uncharacterized protein</fullName>
    </submittedName>
</protein>
<dbReference type="SUPFAM" id="SSF57196">
    <property type="entry name" value="EGF/Laminin"/>
    <property type="match status" value="1"/>
</dbReference>
<dbReference type="InterPro" id="IPR000233">
    <property type="entry name" value="Cadherin_Y-type_LIR"/>
</dbReference>
<evidence type="ECO:0000313" key="11">
    <source>
        <dbReference type="Proteomes" id="UP001163046"/>
    </source>
</evidence>
<keyword evidence="1 7" id="KW-0812">Transmembrane</keyword>
<feature type="compositionally biased region" description="Polar residues" evidence="6">
    <location>
        <begin position="539"/>
        <end position="561"/>
    </location>
</feature>
<dbReference type="PROSITE" id="PS50025">
    <property type="entry name" value="LAM_G_DOMAIN"/>
    <property type="match status" value="2"/>
</dbReference>
<dbReference type="SMART" id="SM00181">
    <property type="entry name" value="EGF"/>
    <property type="match status" value="2"/>
</dbReference>
<dbReference type="GO" id="GO:0007156">
    <property type="term" value="P:homophilic cell adhesion via plasma membrane adhesion molecules"/>
    <property type="evidence" value="ECO:0007669"/>
    <property type="project" value="InterPro"/>
</dbReference>
<dbReference type="InterPro" id="IPR027397">
    <property type="entry name" value="Catenin-bd_sf"/>
</dbReference>
<dbReference type="SUPFAM" id="SSF49899">
    <property type="entry name" value="Concanavalin A-like lectins/glucanases"/>
    <property type="match status" value="2"/>
</dbReference>
<feature type="disulfide bond" evidence="4">
    <location>
        <begin position="162"/>
        <end position="171"/>
    </location>
</feature>
<dbReference type="GO" id="GO:0016020">
    <property type="term" value="C:membrane"/>
    <property type="evidence" value="ECO:0007669"/>
    <property type="project" value="UniProtKB-SubCell"/>
</dbReference>
<dbReference type="InterPro" id="IPR001791">
    <property type="entry name" value="Laminin_G"/>
</dbReference>
<evidence type="ECO:0000256" key="6">
    <source>
        <dbReference type="SAM" id="MobiDB-lite"/>
    </source>
</evidence>
<feature type="domain" description="Laminin G" evidence="8">
    <location>
        <begin position="1"/>
        <end position="133"/>
    </location>
</feature>
<sequence length="791" mass="87374">MSLGDRNDVVRVGVTSGMALNDGEWHHVEVYRNGTFVRVTVDKCKGAPVMEGRKRRAVEDRSHCSSTAKMNSDKNKFLNLNGPLQLGGVSTVNLLYPKLSVTSYKGCIRNVISQGKYYDLKTPSHRNGTKEGCPMVDQHCRRHQCDSLSKCVPSWTGYSCSCPFGFSGPTCGRRTRALSYAEGSFTQYLFHLHKFDYDPRETKIQMQIRTRDPDGGVLMFNAGSEEGRFSLLEVVPYGTDGDGESELIVTYTLGFKGRSSPVLQLTGVNVGNGQWHNISVVRERTQVTLSVDSDGEGYSVTEHLGTEHTLFILDPTSTFIGGLHPPTLSRRRRDKSKDFVGCINDVRFNDQLLYYYNGTNDIGIARSIGVTEGCSASPVCKPNPCVASEWCRDIWRKFVCLPRLCTSRPCQNGGTCIEGVDVKGQSKFLCKCPLAFEGALCEVEGAVVIAEVPGVAFEDGLIIGLAVLVVTLILSVCILIVYLRRSRPKKLEVAVDEDQFKRDNVANYRIEGEEAEERQRNGIPGSKPVQKPLKRDQQEAQCSSGSDQEPPDSCSSPSAVSTPERRRRVRPSSKGEVGERHSPEGGEGGVDGSPTRKLTEVFGLNEEEQEGMRAPPEGFSSPEKYESLSKRERGNGASLQRPDKTEEESRKPQQYIEELPPFPHREPFAMENPMSRPNSDLPSAVIEDGFGPVQRNSLPPRKPPRSFYPGRGAPPPPGHFLPDDLMQKFYYEGSGSPTISLSTLGDTEGDSEADDSYEYVNDMGDKFKKLARIYGQAPSVTFSPHDEVIGE</sequence>
<dbReference type="SMART" id="SM00282">
    <property type="entry name" value="LamG"/>
    <property type="match status" value="2"/>
</dbReference>
<comment type="caution">
    <text evidence="4">Lacks conserved residue(s) required for the propagation of feature annotation.</text>
</comment>
<proteinExistence type="predicted"/>
<gene>
    <name evidence="10" type="ORF">OS493_018671</name>
</gene>
<evidence type="ECO:0000256" key="5">
    <source>
        <dbReference type="RuleBase" id="RU004357"/>
    </source>
</evidence>
<dbReference type="InterPro" id="IPR013320">
    <property type="entry name" value="ConA-like_dom_sf"/>
</dbReference>
<feature type="compositionally biased region" description="Basic and acidic residues" evidence="6">
    <location>
        <begin position="641"/>
        <end position="651"/>
    </location>
</feature>
<dbReference type="PROSITE" id="PS00022">
    <property type="entry name" value="EGF_1"/>
    <property type="match status" value="2"/>
</dbReference>
<dbReference type="InterPro" id="IPR000742">
    <property type="entry name" value="EGF"/>
</dbReference>
<dbReference type="PROSITE" id="PS50026">
    <property type="entry name" value="EGF_3"/>
    <property type="match status" value="2"/>
</dbReference>
<dbReference type="InterPro" id="IPR050372">
    <property type="entry name" value="Neurexin-related_CASP"/>
</dbReference>
<dbReference type="Gene3D" id="2.60.120.200">
    <property type="match status" value="2"/>
</dbReference>
<dbReference type="AlphaFoldDB" id="A0A9W9ZNJ6"/>
<organism evidence="10 11">
    <name type="scientific">Desmophyllum pertusum</name>
    <dbReference type="NCBI Taxonomy" id="174260"/>
    <lineage>
        <taxon>Eukaryota</taxon>
        <taxon>Metazoa</taxon>
        <taxon>Cnidaria</taxon>
        <taxon>Anthozoa</taxon>
        <taxon>Hexacorallia</taxon>
        <taxon>Scleractinia</taxon>
        <taxon>Caryophylliina</taxon>
        <taxon>Caryophylliidae</taxon>
        <taxon>Desmophyllum</taxon>
    </lineage>
</organism>
<feature type="domain" description="Laminin G" evidence="8">
    <location>
        <begin position="177"/>
        <end position="374"/>
    </location>
</feature>
<dbReference type="PANTHER" id="PTHR15036:SF85">
    <property type="entry name" value="SP2353, ISOFORM A"/>
    <property type="match status" value="1"/>
</dbReference>
<keyword evidence="7" id="KW-0472">Membrane</keyword>
<dbReference type="Pfam" id="PF01049">
    <property type="entry name" value="CADH_Y-type_LIR"/>
    <property type="match status" value="1"/>
</dbReference>
<evidence type="ECO:0000256" key="1">
    <source>
        <dbReference type="ARBA" id="ARBA00022692"/>
    </source>
</evidence>
<name>A0A9W9ZNJ6_9CNID</name>
<evidence type="ECO:0000256" key="3">
    <source>
        <dbReference type="ARBA" id="ARBA00023157"/>
    </source>
</evidence>
<evidence type="ECO:0000256" key="2">
    <source>
        <dbReference type="ARBA" id="ARBA00022989"/>
    </source>
</evidence>
<evidence type="ECO:0000313" key="10">
    <source>
        <dbReference type="EMBL" id="KAJ7384982.1"/>
    </source>
</evidence>
<evidence type="ECO:0000256" key="7">
    <source>
        <dbReference type="SAM" id="Phobius"/>
    </source>
</evidence>
<comment type="function">
    <text evidence="5">Cadherins are calcium-dependent cell adhesion proteins.</text>
</comment>
<dbReference type="PANTHER" id="PTHR15036">
    <property type="entry name" value="PIKACHURIN-LIKE PROTEIN"/>
    <property type="match status" value="1"/>
</dbReference>
<feature type="transmembrane region" description="Helical" evidence="7">
    <location>
        <begin position="461"/>
        <end position="483"/>
    </location>
</feature>
<evidence type="ECO:0000259" key="8">
    <source>
        <dbReference type="PROSITE" id="PS50025"/>
    </source>
</evidence>
<feature type="compositionally biased region" description="Basic and acidic residues" evidence="6">
    <location>
        <begin position="623"/>
        <end position="634"/>
    </location>
</feature>
<comment type="caution">
    <text evidence="10">The sequence shown here is derived from an EMBL/GenBank/DDBJ whole genome shotgun (WGS) entry which is preliminary data.</text>
</comment>
<keyword evidence="2 7" id="KW-1133">Transmembrane helix</keyword>
<keyword evidence="4" id="KW-0245">EGF-like domain</keyword>
<feature type="domain" description="EGF-like" evidence="9">
    <location>
        <begin position="136"/>
        <end position="172"/>
    </location>
</feature>
<dbReference type="GO" id="GO:0005509">
    <property type="term" value="F:calcium ion binding"/>
    <property type="evidence" value="ECO:0007669"/>
    <property type="project" value="InterPro"/>
</dbReference>
<dbReference type="Gene3D" id="2.10.25.10">
    <property type="entry name" value="Laminin"/>
    <property type="match status" value="2"/>
</dbReference>
<dbReference type="CDD" id="cd00054">
    <property type="entry name" value="EGF_CA"/>
    <property type="match status" value="2"/>
</dbReference>
<dbReference type="Proteomes" id="UP001163046">
    <property type="component" value="Unassembled WGS sequence"/>
</dbReference>
<keyword evidence="11" id="KW-1185">Reference proteome</keyword>
<evidence type="ECO:0000259" key="9">
    <source>
        <dbReference type="PROSITE" id="PS50026"/>
    </source>
</evidence>
<evidence type="ECO:0000256" key="4">
    <source>
        <dbReference type="PROSITE-ProRule" id="PRU00076"/>
    </source>
</evidence>
<feature type="domain" description="EGF-like" evidence="9">
    <location>
        <begin position="401"/>
        <end position="442"/>
    </location>
</feature>
<keyword evidence="3 4" id="KW-1015">Disulfide bond</keyword>
<dbReference type="EMBL" id="MU825883">
    <property type="protein sequence ID" value="KAJ7384982.1"/>
    <property type="molecule type" value="Genomic_DNA"/>
</dbReference>
<feature type="disulfide bond" evidence="4">
    <location>
        <begin position="432"/>
        <end position="441"/>
    </location>
</feature>
<dbReference type="OrthoDB" id="26203at2759"/>
<reference evidence="10" key="1">
    <citation type="submission" date="2023-01" db="EMBL/GenBank/DDBJ databases">
        <title>Genome assembly of the deep-sea coral Lophelia pertusa.</title>
        <authorList>
            <person name="Herrera S."/>
            <person name="Cordes E."/>
        </authorList>
    </citation>
    <scope>NUCLEOTIDE SEQUENCE</scope>
    <source>
        <strain evidence="10">USNM1676648</strain>
        <tissue evidence="10">Polyp</tissue>
    </source>
</reference>